<evidence type="ECO:0000256" key="1">
    <source>
        <dbReference type="SAM" id="Phobius"/>
    </source>
</evidence>
<keyword evidence="1" id="KW-1133">Transmembrane helix</keyword>
<feature type="transmembrane region" description="Helical" evidence="1">
    <location>
        <begin position="111"/>
        <end position="130"/>
    </location>
</feature>
<gene>
    <name evidence="3" type="ORF">GCM10023167_23840</name>
</gene>
<feature type="transmembrane region" description="Helical" evidence="1">
    <location>
        <begin position="137"/>
        <end position="155"/>
    </location>
</feature>
<feature type="transmembrane region" description="Helical" evidence="1">
    <location>
        <begin position="293"/>
        <end position="314"/>
    </location>
</feature>
<proteinExistence type="predicted"/>
<keyword evidence="1" id="KW-0472">Membrane</keyword>
<evidence type="ECO:0000313" key="3">
    <source>
        <dbReference type="EMBL" id="GAA4394330.1"/>
    </source>
</evidence>
<sequence>MPDASTVARRLAPAGRNLGIDTARGLALFGMMVTHVLTFVSAEGAFTPAVWFAGRSSALFAVLAGFSVVLSTQRVLARPGARPWAAAAAGLMLRGLLISIVGLLLGMVTSSIAVILVFYGVMFALAPLFLRLPTLALGLLAPLWMALAPVLSMALRRGLELETSSIVPTPGDLLTPQYLFTDLLLTGYYPVLPWMGYLLLGMFLARLDWRSVRTAGTAVIIGLGTALLAKAVSSLLLTAGGRAVLEASVGPVPDPEPGSLEYALQAGSYGVTPTDTWWWLTIAGPHSATPFDLFHTSGVAVAVLGLCALAAIALGQRSWLLAPLSAPGSMPLTVYTGHIVFLEISRLAPMGGLTELFVHVGIAMLFALAWRGLASPRGPLEWPLSSAVRAVQRAILGPVPARTDDRDIAVH</sequence>
<evidence type="ECO:0000313" key="4">
    <source>
        <dbReference type="Proteomes" id="UP001500642"/>
    </source>
</evidence>
<feature type="domain" description="Heparan-alpha-glucosaminide N-acetyltransferase catalytic" evidence="2">
    <location>
        <begin position="18"/>
        <end position="211"/>
    </location>
</feature>
<evidence type="ECO:0000259" key="2">
    <source>
        <dbReference type="Pfam" id="PF07786"/>
    </source>
</evidence>
<feature type="transmembrane region" description="Helical" evidence="1">
    <location>
        <begin position="26"/>
        <end position="46"/>
    </location>
</feature>
<dbReference type="Proteomes" id="UP001500642">
    <property type="component" value="Unassembled WGS sequence"/>
</dbReference>
<keyword evidence="1" id="KW-0812">Transmembrane</keyword>
<dbReference type="RefSeq" id="WP_345032382.1">
    <property type="nucleotide sequence ID" value="NZ_BAABGL010000029.1"/>
</dbReference>
<organism evidence="3 4">
    <name type="scientific">Brevibacterium pityocampae</name>
    <dbReference type="NCBI Taxonomy" id="506594"/>
    <lineage>
        <taxon>Bacteria</taxon>
        <taxon>Bacillati</taxon>
        <taxon>Actinomycetota</taxon>
        <taxon>Actinomycetes</taxon>
        <taxon>Micrococcales</taxon>
        <taxon>Brevibacteriaceae</taxon>
        <taxon>Brevibacterium</taxon>
    </lineage>
</organism>
<feature type="transmembrane region" description="Helical" evidence="1">
    <location>
        <begin position="52"/>
        <end position="72"/>
    </location>
</feature>
<feature type="transmembrane region" description="Helical" evidence="1">
    <location>
        <begin position="347"/>
        <end position="370"/>
    </location>
</feature>
<dbReference type="InterPro" id="IPR012429">
    <property type="entry name" value="HGSNAT_cat"/>
</dbReference>
<feature type="transmembrane region" description="Helical" evidence="1">
    <location>
        <begin position="217"/>
        <end position="237"/>
    </location>
</feature>
<feature type="transmembrane region" description="Helical" evidence="1">
    <location>
        <begin position="84"/>
        <end position="105"/>
    </location>
</feature>
<reference evidence="4" key="1">
    <citation type="journal article" date="2019" name="Int. J. Syst. Evol. Microbiol.">
        <title>The Global Catalogue of Microorganisms (GCM) 10K type strain sequencing project: providing services to taxonomists for standard genome sequencing and annotation.</title>
        <authorList>
            <consortium name="The Broad Institute Genomics Platform"/>
            <consortium name="The Broad Institute Genome Sequencing Center for Infectious Disease"/>
            <person name="Wu L."/>
            <person name="Ma J."/>
        </authorList>
    </citation>
    <scope>NUCLEOTIDE SEQUENCE [LARGE SCALE GENOMIC DNA]</scope>
    <source>
        <strain evidence="4">JCM 17808</strain>
    </source>
</reference>
<protein>
    <recommendedName>
        <fullName evidence="2">Heparan-alpha-glucosaminide N-acetyltransferase catalytic domain-containing protein</fullName>
    </recommendedName>
</protein>
<feature type="transmembrane region" description="Helical" evidence="1">
    <location>
        <begin position="321"/>
        <end position="341"/>
    </location>
</feature>
<dbReference type="Pfam" id="PF07786">
    <property type="entry name" value="HGSNAT_cat"/>
    <property type="match status" value="1"/>
</dbReference>
<accession>A0ABP8JQL5</accession>
<keyword evidence="4" id="KW-1185">Reference proteome</keyword>
<dbReference type="EMBL" id="BAABGL010000029">
    <property type="protein sequence ID" value="GAA4394330.1"/>
    <property type="molecule type" value="Genomic_DNA"/>
</dbReference>
<comment type="caution">
    <text evidence="3">The sequence shown here is derived from an EMBL/GenBank/DDBJ whole genome shotgun (WGS) entry which is preliminary data.</text>
</comment>
<name>A0ABP8JQL5_9MICO</name>
<feature type="transmembrane region" description="Helical" evidence="1">
    <location>
        <begin position="187"/>
        <end position="205"/>
    </location>
</feature>